<accession>A0ABY6YZG9</accession>
<dbReference type="SUPFAM" id="SSF55136">
    <property type="entry name" value="Probable bacterial effector-binding domain"/>
    <property type="match status" value="1"/>
</dbReference>
<feature type="domain" description="GyrI-like small molecule binding" evidence="1">
    <location>
        <begin position="4"/>
        <end position="110"/>
    </location>
</feature>
<dbReference type="RefSeq" id="WP_268043318.1">
    <property type="nucleotide sequence ID" value="NZ_CP104064.1"/>
</dbReference>
<organism evidence="2 3">
    <name type="scientific">Alicyclobacillus dauci</name>
    <dbReference type="NCBI Taxonomy" id="1475485"/>
    <lineage>
        <taxon>Bacteria</taxon>
        <taxon>Bacillati</taxon>
        <taxon>Bacillota</taxon>
        <taxon>Bacilli</taxon>
        <taxon>Bacillales</taxon>
        <taxon>Alicyclobacillaceae</taxon>
        <taxon>Alicyclobacillus</taxon>
    </lineage>
</organism>
<protein>
    <submittedName>
        <fullName evidence="2">GyrI-like domain-containing protein</fullName>
    </submittedName>
</protein>
<dbReference type="Pfam" id="PF06445">
    <property type="entry name" value="GyrI-like"/>
    <property type="match status" value="1"/>
</dbReference>
<dbReference type="Proteomes" id="UP001164803">
    <property type="component" value="Chromosome"/>
</dbReference>
<reference evidence="2" key="1">
    <citation type="submission" date="2022-08" db="EMBL/GenBank/DDBJ databases">
        <title>Alicyclobacillus dauci DSM2870, complete genome.</title>
        <authorList>
            <person name="Wang Q."/>
            <person name="Cai R."/>
            <person name="Wang Z."/>
        </authorList>
    </citation>
    <scope>NUCLEOTIDE SEQUENCE</scope>
    <source>
        <strain evidence="2">DSM 28700</strain>
    </source>
</reference>
<dbReference type="InterPro" id="IPR011256">
    <property type="entry name" value="Reg_factor_effector_dom_sf"/>
</dbReference>
<proteinExistence type="predicted"/>
<dbReference type="InterPro" id="IPR029442">
    <property type="entry name" value="GyrI-like"/>
</dbReference>
<dbReference type="EMBL" id="CP104064">
    <property type="protein sequence ID" value="WAH36019.1"/>
    <property type="molecule type" value="Genomic_DNA"/>
</dbReference>
<evidence type="ECO:0000313" key="3">
    <source>
        <dbReference type="Proteomes" id="UP001164803"/>
    </source>
</evidence>
<evidence type="ECO:0000259" key="1">
    <source>
        <dbReference type="Pfam" id="PF06445"/>
    </source>
</evidence>
<gene>
    <name evidence="2" type="ORF">NZD86_17410</name>
</gene>
<evidence type="ECO:0000313" key="2">
    <source>
        <dbReference type="EMBL" id="WAH36019.1"/>
    </source>
</evidence>
<sequence>MRRNAFHAIGLKWEGTFAEAGAGGIRAVLKEMQERLHEIKQVIHPETLLGLSYNLQPSSFTHYAAVQVAVVEDIPQGMMSIFVPALTYAKCQHTKGGNIDDSYQNLFAWIAA</sequence>
<name>A0ABY6YZG9_9BACL</name>
<keyword evidence="3" id="KW-1185">Reference proteome</keyword>
<dbReference type="Gene3D" id="3.20.80.10">
    <property type="entry name" value="Regulatory factor, effector binding domain"/>
    <property type="match status" value="1"/>
</dbReference>